<dbReference type="SUPFAM" id="SSF51366">
    <property type="entry name" value="Ribulose-phoshate binding barrel"/>
    <property type="match status" value="1"/>
</dbReference>
<keyword evidence="5 9" id="KW-0963">Cytoplasm</keyword>
<dbReference type="EC" id="5.3.1.16" evidence="9"/>
<comment type="pathway">
    <text evidence="3 9">Amino-acid biosynthesis; L-histidine biosynthesis; L-histidine from 5-phospho-alpha-D-ribose 1-diphosphate: step 4/9.</text>
</comment>
<organism evidence="11 12">
    <name type="scientific">Youngiibacter multivorans</name>
    <dbReference type="NCBI Taxonomy" id="937251"/>
    <lineage>
        <taxon>Bacteria</taxon>
        <taxon>Bacillati</taxon>
        <taxon>Bacillota</taxon>
        <taxon>Clostridia</taxon>
        <taxon>Eubacteriales</taxon>
        <taxon>Clostridiaceae</taxon>
        <taxon>Youngiibacter</taxon>
    </lineage>
</organism>
<sequence length="234" mass="25732">MIEIWPAIDLIHSKSVRLTEGDYGTSTEMERTPEEAIAFYSGFSMVKRIHIVDLMGALKKGPEESEFIRGLIKKCPLPVEIGGGIRSREIIESYLEAGASYLIVGTKGLKEPEWLAEMANAFPGKIYLGLDAREEMVSVNGWTEETGETIYEVVERSNKIPLGGIIFTDISKDGRMSGPNFELTAKLSRLSVHPVTASGGVRSMDDIMRLDALGVHAAIVGKAANTPEFWRDVK</sequence>
<keyword evidence="12" id="KW-1185">Reference proteome</keyword>
<evidence type="ECO:0000256" key="9">
    <source>
        <dbReference type="HAMAP-Rule" id="MF_01014"/>
    </source>
</evidence>
<dbReference type="GO" id="GO:0003949">
    <property type="term" value="F:1-(5-phosphoribosyl)-5-[(5-phosphoribosylamino)methylideneamino]imidazole-4-carboxamide isomerase activity"/>
    <property type="evidence" value="ECO:0007669"/>
    <property type="project" value="UniProtKB-EC"/>
</dbReference>
<dbReference type="NCBIfam" id="NF010114">
    <property type="entry name" value="PRK13587.1"/>
    <property type="match status" value="1"/>
</dbReference>
<keyword evidence="8 9" id="KW-0413">Isomerase</keyword>
<feature type="active site" description="Proton donor" evidence="9">
    <location>
        <position position="131"/>
    </location>
</feature>
<evidence type="ECO:0000256" key="10">
    <source>
        <dbReference type="RuleBase" id="RU003657"/>
    </source>
</evidence>
<evidence type="ECO:0000256" key="2">
    <source>
        <dbReference type="ARBA" id="ARBA00004496"/>
    </source>
</evidence>
<dbReference type="InterPro" id="IPR044524">
    <property type="entry name" value="Isoase_HisA-like"/>
</dbReference>
<dbReference type="RefSeq" id="WP_209460187.1">
    <property type="nucleotide sequence ID" value="NZ_JAGGKC010000022.1"/>
</dbReference>
<evidence type="ECO:0000256" key="6">
    <source>
        <dbReference type="ARBA" id="ARBA00022605"/>
    </source>
</evidence>
<feature type="active site" description="Proton acceptor" evidence="9">
    <location>
        <position position="9"/>
    </location>
</feature>
<dbReference type="InterPro" id="IPR013785">
    <property type="entry name" value="Aldolase_TIM"/>
</dbReference>
<comment type="subcellular location">
    <subcellularLocation>
        <location evidence="2 9">Cytoplasm</location>
    </subcellularLocation>
</comment>
<dbReference type="PANTHER" id="PTHR43090">
    <property type="entry name" value="1-(5-PHOSPHORIBOSYL)-5-[(5-PHOSPHORIBOSYLAMINO)METHYLIDENEAMINO] IMIDAZOLE-4-CARBOXAMIDE ISOMERASE"/>
    <property type="match status" value="1"/>
</dbReference>
<reference evidence="11 12" key="1">
    <citation type="submission" date="2021-03" db="EMBL/GenBank/DDBJ databases">
        <title>Genomic Encyclopedia of Type Strains, Phase IV (KMG-IV): sequencing the most valuable type-strain genomes for metagenomic binning, comparative biology and taxonomic classification.</title>
        <authorList>
            <person name="Goeker M."/>
        </authorList>
    </citation>
    <scope>NUCLEOTIDE SEQUENCE [LARGE SCALE GENOMIC DNA]</scope>
    <source>
        <strain evidence="11 12">DSM 6139</strain>
    </source>
</reference>
<comment type="caution">
    <text evidence="11">The sequence shown here is derived from an EMBL/GenBank/DDBJ whole genome shotgun (WGS) entry which is preliminary data.</text>
</comment>
<dbReference type="InterPro" id="IPR023016">
    <property type="entry name" value="HisA/PriA"/>
</dbReference>
<comment type="similarity">
    <text evidence="4 9 10">Belongs to the HisA/HisF family.</text>
</comment>
<proteinExistence type="inferred from homology"/>
<dbReference type="Proteomes" id="UP001519271">
    <property type="component" value="Unassembled WGS sequence"/>
</dbReference>
<dbReference type="EMBL" id="JAGGKC010000022">
    <property type="protein sequence ID" value="MBP1920007.1"/>
    <property type="molecule type" value="Genomic_DNA"/>
</dbReference>
<keyword evidence="7 9" id="KW-0368">Histidine biosynthesis</keyword>
<dbReference type="Gene3D" id="3.20.20.70">
    <property type="entry name" value="Aldolase class I"/>
    <property type="match status" value="1"/>
</dbReference>
<evidence type="ECO:0000256" key="5">
    <source>
        <dbReference type="ARBA" id="ARBA00022490"/>
    </source>
</evidence>
<evidence type="ECO:0000256" key="3">
    <source>
        <dbReference type="ARBA" id="ARBA00005133"/>
    </source>
</evidence>
<evidence type="ECO:0000313" key="11">
    <source>
        <dbReference type="EMBL" id="MBP1920007.1"/>
    </source>
</evidence>
<evidence type="ECO:0000256" key="7">
    <source>
        <dbReference type="ARBA" id="ARBA00023102"/>
    </source>
</evidence>
<evidence type="ECO:0000256" key="8">
    <source>
        <dbReference type="ARBA" id="ARBA00023235"/>
    </source>
</evidence>
<dbReference type="CDD" id="cd04732">
    <property type="entry name" value="HisA"/>
    <property type="match status" value="1"/>
</dbReference>
<comment type="catalytic activity">
    <reaction evidence="1 9">
        <text>1-(5-phospho-beta-D-ribosyl)-5-[(5-phospho-beta-D-ribosylamino)methylideneamino]imidazole-4-carboxamide = 5-[(5-phospho-1-deoxy-D-ribulos-1-ylimino)methylamino]-1-(5-phospho-beta-D-ribosyl)imidazole-4-carboxamide</text>
        <dbReference type="Rhea" id="RHEA:15469"/>
        <dbReference type="ChEBI" id="CHEBI:58435"/>
        <dbReference type="ChEBI" id="CHEBI:58525"/>
        <dbReference type="EC" id="5.3.1.16"/>
    </reaction>
</comment>
<dbReference type="PANTHER" id="PTHR43090:SF2">
    <property type="entry name" value="1-(5-PHOSPHORIBOSYL)-5-[(5-PHOSPHORIBOSYLAMINO)METHYLIDENEAMINO] IMIDAZOLE-4-CARBOXAMIDE ISOMERASE"/>
    <property type="match status" value="1"/>
</dbReference>
<name>A0ABS4G601_9CLOT</name>
<dbReference type="Pfam" id="PF00977">
    <property type="entry name" value="His_biosynth"/>
    <property type="match status" value="1"/>
</dbReference>
<dbReference type="InterPro" id="IPR011060">
    <property type="entry name" value="RibuloseP-bd_barrel"/>
</dbReference>
<dbReference type="HAMAP" id="MF_01014">
    <property type="entry name" value="HisA"/>
    <property type="match status" value="1"/>
</dbReference>
<evidence type="ECO:0000313" key="12">
    <source>
        <dbReference type="Proteomes" id="UP001519271"/>
    </source>
</evidence>
<keyword evidence="6 9" id="KW-0028">Amino-acid biosynthesis</keyword>
<evidence type="ECO:0000256" key="1">
    <source>
        <dbReference type="ARBA" id="ARBA00000901"/>
    </source>
</evidence>
<dbReference type="InterPro" id="IPR006062">
    <property type="entry name" value="His_biosynth"/>
</dbReference>
<evidence type="ECO:0000256" key="4">
    <source>
        <dbReference type="ARBA" id="ARBA00009667"/>
    </source>
</evidence>
<accession>A0ABS4G601</accession>
<gene>
    <name evidence="9" type="primary">hisA</name>
    <name evidence="11" type="ORF">J2Z34_002505</name>
</gene>
<protein>
    <recommendedName>
        <fullName evidence="9">1-(5-phosphoribosyl)-5-[(5-phosphoribosylamino)methylideneamino] imidazole-4-carboxamide isomerase</fullName>
        <ecNumber evidence="9">5.3.1.16</ecNumber>
    </recommendedName>
    <alternativeName>
        <fullName evidence="9">Phosphoribosylformimino-5-aminoimidazole carboxamide ribotide isomerase</fullName>
    </alternativeName>
</protein>